<evidence type="ECO:0000313" key="3">
    <source>
        <dbReference type="EMBL" id="GAA57681.1"/>
    </source>
</evidence>
<gene>
    <name evidence="3" type="ORF">CLF_113070</name>
</gene>
<keyword evidence="4" id="KW-1185">Reference proteome</keyword>
<reference evidence="3" key="1">
    <citation type="journal article" date="2011" name="Genome Biol.">
        <title>The draft genome of the carcinogenic human liver fluke Clonorchis sinensis.</title>
        <authorList>
            <person name="Wang X."/>
            <person name="Chen W."/>
            <person name="Huang Y."/>
            <person name="Sun J."/>
            <person name="Men J."/>
            <person name="Liu H."/>
            <person name="Luo F."/>
            <person name="Guo L."/>
            <person name="Lv X."/>
            <person name="Deng C."/>
            <person name="Zhou C."/>
            <person name="Fan Y."/>
            <person name="Li X."/>
            <person name="Huang L."/>
            <person name="Hu Y."/>
            <person name="Liang C."/>
            <person name="Hu X."/>
            <person name="Xu J."/>
            <person name="Yu X."/>
        </authorList>
    </citation>
    <scope>NUCLEOTIDE SEQUENCE [LARGE SCALE GENOMIC DNA]</scope>
    <source>
        <strain evidence="3">Henan</strain>
    </source>
</reference>
<name>G7YXK1_CLOSI</name>
<feature type="coiled-coil region" evidence="1">
    <location>
        <begin position="5"/>
        <end position="32"/>
    </location>
</feature>
<evidence type="ECO:0000313" key="4">
    <source>
        <dbReference type="Proteomes" id="UP000008909"/>
    </source>
</evidence>
<evidence type="ECO:0000256" key="2">
    <source>
        <dbReference type="SAM" id="MobiDB-lite"/>
    </source>
</evidence>
<dbReference type="Proteomes" id="UP000008909">
    <property type="component" value="Unassembled WGS sequence"/>
</dbReference>
<proteinExistence type="predicted"/>
<accession>G7YXK1</accession>
<protein>
    <submittedName>
        <fullName evidence="3">Uncharacterized protein</fullName>
    </submittedName>
</protein>
<feature type="region of interest" description="Disordered" evidence="2">
    <location>
        <begin position="64"/>
        <end position="110"/>
    </location>
</feature>
<organism evidence="3 4">
    <name type="scientific">Clonorchis sinensis</name>
    <name type="common">Chinese liver fluke</name>
    <dbReference type="NCBI Taxonomy" id="79923"/>
    <lineage>
        <taxon>Eukaryota</taxon>
        <taxon>Metazoa</taxon>
        <taxon>Spiralia</taxon>
        <taxon>Lophotrochozoa</taxon>
        <taxon>Platyhelminthes</taxon>
        <taxon>Trematoda</taxon>
        <taxon>Digenea</taxon>
        <taxon>Opisthorchiida</taxon>
        <taxon>Opisthorchiata</taxon>
        <taxon>Opisthorchiidae</taxon>
        <taxon>Clonorchis</taxon>
    </lineage>
</organism>
<sequence>MSIEFNQLRELLQQQQKQFEEAQLKLIESLTQRLHIQAAAASTVRPLQVNPRLRSYVNKLRGGGVRRNSTQIPLYHPQSGAASAKKPTPHKIGQEFETLAGPASSPDLIG</sequence>
<keyword evidence="1" id="KW-0175">Coiled coil</keyword>
<dbReference type="EMBL" id="DF144952">
    <property type="protein sequence ID" value="GAA57681.1"/>
    <property type="molecule type" value="Genomic_DNA"/>
</dbReference>
<evidence type="ECO:0000256" key="1">
    <source>
        <dbReference type="SAM" id="Coils"/>
    </source>
</evidence>
<reference key="2">
    <citation type="submission" date="2011-10" db="EMBL/GenBank/DDBJ databases">
        <title>The genome and transcriptome sequence of Clonorchis sinensis provide insights into the carcinogenic liver fluke.</title>
        <authorList>
            <person name="Wang X."/>
            <person name="Huang Y."/>
            <person name="Chen W."/>
            <person name="Liu H."/>
            <person name="Guo L."/>
            <person name="Chen Y."/>
            <person name="Luo F."/>
            <person name="Zhou W."/>
            <person name="Sun J."/>
            <person name="Mao Q."/>
            <person name="Liang P."/>
            <person name="Zhou C."/>
            <person name="Tian Y."/>
            <person name="Men J."/>
            <person name="Lv X."/>
            <person name="Huang L."/>
            <person name="Zhou J."/>
            <person name="Hu Y."/>
            <person name="Li R."/>
            <person name="Zhang F."/>
            <person name="Lei H."/>
            <person name="Li X."/>
            <person name="Hu X."/>
            <person name="Liang C."/>
            <person name="Xu J."/>
            <person name="Wu Z."/>
            <person name="Yu X."/>
        </authorList>
    </citation>
    <scope>NUCLEOTIDE SEQUENCE</scope>
    <source>
        <strain>Henan</strain>
    </source>
</reference>
<dbReference type="AlphaFoldDB" id="G7YXK1"/>